<evidence type="ECO:0000313" key="2">
    <source>
        <dbReference type="Proteomes" id="UP001158576"/>
    </source>
</evidence>
<reference evidence="1 2" key="1">
    <citation type="submission" date="2021-04" db="EMBL/GenBank/DDBJ databases">
        <authorList>
            <person name="Bliznina A."/>
        </authorList>
    </citation>
    <scope>NUCLEOTIDE SEQUENCE [LARGE SCALE GENOMIC DNA]</scope>
</reference>
<dbReference type="Proteomes" id="UP001158576">
    <property type="component" value="Chromosome XSR"/>
</dbReference>
<evidence type="ECO:0000313" key="1">
    <source>
        <dbReference type="EMBL" id="CAG5094490.1"/>
    </source>
</evidence>
<gene>
    <name evidence="1" type="ORF">OKIOD_LOCUS5162</name>
</gene>
<protein>
    <submittedName>
        <fullName evidence="1">Oidioi.mRNA.OKI2018_I69.XSR.g13604.t1.cds</fullName>
    </submittedName>
</protein>
<dbReference type="EMBL" id="OU015569">
    <property type="protein sequence ID" value="CAG5094490.1"/>
    <property type="molecule type" value="Genomic_DNA"/>
</dbReference>
<organism evidence="1 2">
    <name type="scientific">Oikopleura dioica</name>
    <name type="common">Tunicate</name>
    <dbReference type="NCBI Taxonomy" id="34765"/>
    <lineage>
        <taxon>Eukaryota</taxon>
        <taxon>Metazoa</taxon>
        <taxon>Chordata</taxon>
        <taxon>Tunicata</taxon>
        <taxon>Appendicularia</taxon>
        <taxon>Copelata</taxon>
        <taxon>Oikopleuridae</taxon>
        <taxon>Oikopleura</taxon>
    </lineage>
</organism>
<sequence length="150" mass="17346">MKRTSTPSVYAYPLHFNESIISEIENEKRFSFTAFSENGSDWSILSLSQKSTTSSKSVLRSSAKGLKKKIYKKLRIKKLRESMRNKLSKTQINEIMVPPNSSSLNTKVSSRIRSAKELDCLDDYDIVAWEESLEEKAKFRLTNPFKRQKK</sequence>
<keyword evidence="2" id="KW-1185">Reference proteome</keyword>
<proteinExistence type="predicted"/>
<name>A0ABN7SB33_OIKDI</name>
<accession>A0ABN7SB33</accession>